<dbReference type="EMBL" id="CM007905">
    <property type="protein sequence ID" value="OTF92074.1"/>
    <property type="molecule type" value="Genomic_DNA"/>
</dbReference>
<accession>A0A251S0D2</accession>
<keyword evidence="2" id="KW-0812">Transmembrane</keyword>
<keyword evidence="2" id="KW-0472">Membrane</keyword>
<feature type="transmembrane region" description="Helical" evidence="2">
    <location>
        <begin position="198"/>
        <end position="220"/>
    </location>
</feature>
<dbReference type="Proteomes" id="UP000215914">
    <property type="component" value="Chromosome 16"/>
</dbReference>
<reference evidence="4" key="1">
    <citation type="journal article" date="2017" name="Nature">
        <title>The sunflower genome provides insights into oil metabolism, flowering and Asterid evolution.</title>
        <authorList>
            <person name="Badouin H."/>
            <person name="Gouzy J."/>
            <person name="Grassa C.J."/>
            <person name="Murat F."/>
            <person name="Staton S.E."/>
            <person name="Cottret L."/>
            <person name="Lelandais-Briere C."/>
            <person name="Owens G.L."/>
            <person name="Carrere S."/>
            <person name="Mayjonade B."/>
            <person name="Legrand L."/>
            <person name="Gill N."/>
            <person name="Kane N.C."/>
            <person name="Bowers J.E."/>
            <person name="Hubner S."/>
            <person name="Bellec A."/>
            <person name="Berard A."/>
            <person name="Berges H."/>
            <person name="Blanchet N."/>
            <person name="Boniface M.C."/>
            <person name="Brunel D."/>
            <person name="Catrice O."/>
            <person name="Chaidir N."/>
            <person name="Claudel C."/>
            <person name="Donnadieu C."/>
            <person name="Faraut T."/>
            <person name="Fievet G."/>
            <person name="Helmstetter N."/>
            <person name="King M."/>
            <person name="Knapp S.J."/>
            <person name="Lai Z."/>
            <person name="Le Paslier M.C."/>
            <person name="Lippi Y."/>
            <person name="Lorenzon L."/>
            <person name="Mandel J.R."/>
            <person name="Marage G."/>
            <person name="Marchand G."/>
            <person name="Marquand E."/>
            <person name="Bret-Mestries E."/>
            <person name="Morien E."/>
            <person name="Nambeesan S."/>
            <person name="Nguyen T."/>
            <person name="Pegot-Espagnet P."/>
            <person name="Pouilly N."/>
            <person name="Raftis F."/>
            <person name="Sallet E."/>
            <person name="Schiex T."/>
            <person name="Thomas J."/>
            <person name="Vandecasteele C."/>
            <person name="Vares D."/>
            <person name="Vear F."/>
            <person name="Vautrin S."/>
            <person name="Crespi M."/>
            <person name="Mangin B."/>
            <person name="Burke J.M."/>
            <person name="Salse J."/>
            <person name="Munos S."/>
            <person name="Vincourt P."/>
            <person name="Rieseberg L.H."/>
            <person name="Langlade N.B."/>
        </authorList>
    </citation>
    <scope>NUCLEOTIDE SEQUENCE [LARGE SCALE GENOMIC DNA]</scope>
    <source>
        <strain evidence="4">cv. SF193</strain>
    </source>
</reference>
<proteinExistence type="predicted"/>
<protein>
    <submittedName>
        <fullName evidence="3">Uncharacterized protein</fullName>
    </submittedName>
</protein>
<organism evidence="3 4">
    <name type="scientific">Helianthus annuus</name>
    <name type="common">Common sunflower</name>
    <dbReference type="NCBI Taxonomy" id="4232"/>
    <lineage>
        <taxon>Eukaryota</taxon>
        <taxon>Viridiplantae</taxon>
        <taxon>Streptophyta</taxon>
        <taxon>Embryophyta</taxon>
        <taxon>Tracheophyta</taxon>
        <taxon>Spermatophyta</taxon>
        <taxon>Magnoliopsida</taxon>
        <taxon>eudicotyledons</taxon>
        <taxon>Gunneridae</taxon>
        <taxon>Pentapetalae</taxon>
        <taxon>asterids</taxon>
        <taxon>campanulids</taxon>
        <taxon>Asterales</taxon>
        <taxon>Asteraceae</taxon>
        <taxon>Asteroideae</taxon>
        <taxon>Heliantheae alliance</taxon>
        <taxon>Heliantheae</taxon>
        <taxon>Helianthus</taxon>
    </lineage>
</organism>
<keyword evidence="4" id="KW-1185">Reference proteome</keyword>
<feature type="region of interest" description="Disordered" evidence="1">
    <location>
        <begin position="1"/>
        <end position="37"/>
    </location>
</feature>
<evidence type="ECO:0000313" key="3">
    <source>
        <dbReference type="EMBL" id="OTF92074.1"/>
    </source>
</evidence>
<sequence length="278" mass="30360">MCTSRKIKHSNDTSGLSSDSSFPSIGAHPLSSSLSIPEPISRSITRCGKTAPTRPGELSIFLTDGLLPTPFLPPPPPPLATVRFAGDLDREACPDPGLCRPVDPNPDPRLLISDPDLTRPGDCCLPLTGEFIFLTVRSSPELLLCCRFLNFAGDLLATFRRETSKSSSNVVLETVSLMLLQISETSPEKLFSSWLKFCWFRILCRLFLGVVFLGSSWILLKWLGLGVSESTSFTVSSSTGGGALLDLDECRWKSGDPCGLWVLAQQPICWILKKIGTW</sequence>
<dbReference type="InParanoid" id="A0A251S0D2"/>
<gene>
    <name evidence="3" type="ORF">HannXRQ_Chr16g0517871</name>
</gene>
<evidence type="ECO:0000256" key="1">
    <source>
        <dbReference type="SAM" id="MobiDB-lite"/>
    </source>
</evidence>
<dbReference type="AlphaFoldDB" id="A0A251S0D2"/>
<evidence type="ECO:0000256" key="2">
    <source>
        <dbReference type="SAM" id="Phobius"/>
    </source>
</evidence>
<evidence type="ECO:0000313" key="4">
    <source>
        <dbReference type="Proteomes" id="UP000215914"/>
    </source>
</evidence>
<keyword evidence="2" id="KW-1133">Transmembrane helix</keyword>
<feature type="compositionally biased region" description="Low complexity" evidence="1">
    <location>
        <begin position="12"/>
        <end position="37"/>
    </location>
</feature>
<name>A0A251S0D2_HELAN</name>